<gene>
    <name evidence="1" type="ORF">GCM10017771_51240</name>
</gene>
<evidence type="ECO:0000313" key="2">
    <source>
        <dbReference type="Proteomes" id="UP000603227"/>
    </source>
</evidence>
<comment type="caution">
    <text evidence="1">The sequence shown here is derived from an EMBL/GenBank/DDBJ whole genome shotgun (WGS) entry which is preliminary data.</text>
</comment>
<evidence type="ECO:0000313" key="1">
    <source>
        <dbReference type="EMBL" id="GHE33935.1"/>
    </source>
</evidence>
<sequence length="538" mass="59490">MAADWDALDWTCPTCAASRMKSCTTKDGRPRPTHLARRLTSILLQFAVRRGRGQPPAERAQIVRSLTAAQESDTSAREGYLWHQAADELYLWDQVVAAAGRHAAAAVEGHLDGDELRDAAQQAAHRITQARDLLHEWHSERAEYPLDEALLAGVLRPAPSLLARARRRGDLQRLEADLARRPVHLDRPGGTWAATWHSDGTLTAHRDDGLCVHGWSATPGAAEQALQSFEATSRHRPQITLTLHGERPEAPAAGSDPPGIDRVDVLRAFDADRAALDATVAAITQLQRAWPEHEISDRVRAATTQLQTSAPQSPHFNLYNRQREHDWAASESAAWVRTDAIVHAIDELWGDFDRSEASRGPSWIPRATRELLTTKPEQLAAFLRHHLAEEPAISLSVINGPAGPLYSVSMGGAHRTHLFRILGLPWMIAKLYARIPPRRFDVASVIDTAKGMTEVERVGRGWHTLLERGLLHGRIRYEGAFAVLDLDHARAPWLLGDAALASAYNTAYERVYPGALTELGIPATALTGRKAWEQWLYG</sequence>
<organism evidence="1 2">
    <name type="scientific">Streptomyces capitiformicae</name>
    <dbReference type="NCBI Taxonomy" id="2014920"/>
    <lineage>
        <taxon>Bacteria</taxon>
        <taxon>Bacillati</taxon>
        <taxon>Actinomycetota</taxon>
        <taxon>Actinomycetes</taxon>
        <taxon>Kitasatosporales</taxon>
        <taxon>Streptomycetaceae</taxon>
        <taxon>Streptomyces</taxon>
    </lineage>
</organism>
<proteinExistence type="predicted"/>
<accession>A0A919DC80</accession>
<dbReference type="AlphaFoldDB" id="A0A919DC80"/>
<name>A0A919DC80_9ACTN</name>
<dbReference type="EMBL" id="BNAT01000019">
    <property type="protein sequence ID" value="GHE33935.1"/>
    <property type="molecule type" value="Genomic_DNA"/>
</dbReference>
<reference evidence="1" key="1">
    <citation type="journal article" date="2014" name="Int. J. Syst. Evol. Microbiol.">
        <title>Complete genome sequence of Corynebacterium casei LMG S-19264T (=DSM 44701T), isolated from a smear-ripened cheese.</title>
        <authorList>
            <consortium name="US DOE Joint Genome Institute (JGI-PGF)"/>
            <person name="Walter F."/>
            <person name="Albersmeier A."/>
            <person name="Kalinowski J."/>
            <person name="Ruckert C."/>
        </authorList>
    </citation>
    <scope>NUCLEOTIDE SEQUENCE</scope>
    <source>
        <strain evidence="1">CGMCC 4.7403</strain>
    </source>
</reference>
<reference evidence="1" key="2">
    <citation type="submission" date="2020-09" db="EMBL/GenBank/DDBJ databases">
        <authorList>
            <person name="Sun Q."/>
            <person name="Zhou Y."/>
        </authorList>
    </citation>
    <scope>NUCLEOTIDE SEQUENCE</scope>
    <source>
        <strain evidence="1">CGMCC 4.7403</strain>
    </source>
</reference>
<keyword evidence="2" id="KW-1185">Reference proteome</keyword>
<dbReference type="Proteomes" id="UP000603227">
    <property type="component" value="Unassembled WGS sequence"/>
</dbReference>
<protein>
    <submittedName>
        <fullName evidence="1">Uncharacterized protein</fullName>
    </submittedName>
</protein>